<feature type="region of interest" description="Disordered" evidence="1">
    <location>
        <begin position="752"/>
        <end position="785"/>
    </location>
</feature>
<evidence type="ECO:0000313" key="2">
    <source>
        <dbReference type="EMBL" id="JAG56602.1"/>
    </source>
</evidence>
<feature type="compositionally biased region" description="Pro residues" evidence="1">
    <location>
        <begin position="1071"/>
        <end position="1086"/>
    </location>
</feature>
<sequence>KSLNNYRDELRKVDPREEKRRFWESCRKGDSIRRFKWGDRVKPNRGQSPVYKSDGSMESLYSKCESQTNPKPKMERSKSCEPMESLPSSNPFSESFPGEFQRHGGVNSTNPFYIEFESHKAQCDSSSDSKTFKSAESASKMLVEDHGDAHSTGCSNSGSISDYTHKSTALDYNKLYDEFRMSTESHQNVSSTINEKFIKQEGMSQTNRCHETCSDEFKTISNATHLKDSLKCDYKYGATSSDFHNLSTECNEVSNQQQNVPSTNVTEQLKEEKDSTSNIMQKTVRFDDITERNSSEIKSDTTQKTQPLRLTKAIGKEDFDTKCKFFEKATSVPVLCANKNAKDLVEERLKEGASSSPNASPSMSPSVTRKTRSCSSGTFPEVPADESHAHPLKKPSDFINQQFKCIPAVPERLSETMMTQNPSQVIPTIKVSEHSETEKCYDEMRYENASTHYRNSNNTSGRQGVLQDQGAGFSSKPAYANMSEYIANSKSVGMEQNASDTYASGHSNSSGSDNINNIELKKSTDREKVIDNFSTRDYVSTNHSKMNSATQRSPEASWDNRTANYVSSRVSAGVRSQQIGGGFQWFTGGLDPFRVLNEQARSHRGGSLERDFYEKRSFKESSFEKFTRSSNSPYENVESASSREYQEESGPSKNVTNRSRTPAGFYDNSNIDDLAKEMRAESPLDISSKTFEDIRNRLGSLLGATPVNISCERSKLLISRGGVDKIEEAFQKLALQEGIVGNIGAEHGTHLRQSSQIGGNGGGGSPGTNSVDGPPPPPPILGHIPSQKLASEIPPMRKEPPAAIQNAMMKDKKPFTYTPGGLDLAEIRSPRMAKRISRNAHMEDSCTPQLQRPQPTGAAQPLPPSALAAMQPQIAIPVFPPGGGFPSQGLPTPPPPPPPPAPSAPSFSSMEPDFPPPPPLPPQGSVSPSAGAVPPPPPPPPPGNLPTSPASNSSPPAEAKPSQQNGLPNKGQPLAFLQDIQNRPQLRSVGPINQSRPDFVAEIPVHAPLKPINHPPRSSYDPTSNPNPIAVALKPSASKAAPIQNSAPPFIPQPMSPEPAPTVYQQDVQQAPPPPPPPQMHPPSPPIQNQIRSVAPPPPQMHSPSPPAPLNV</sequence>
<proteinExistence type="predicted"/>
<feature type="compositionally biased region" description="Polar residues" evidence="1">
    <location>
        <begin position="628"/>
        <end position="660"/>
    </location>
</feature>
<feature type="compositionally biased region" description="Low complexity" evidence="1">
    <location>
        <begin position="354"/>
        <end position="366"/>
    </location>
</feature>
<feature type="non-terminal residue" evidence="2">
    <location>
        <position position="1"/>
    </location>
</feature>
<feature type="compositionally biased region" description="Polar residues" evidence="1">
    <location>
        <begin position="979"/>
        <end position="996"/>
    </location>
</feature>
<evidence type="ECO:0000256" key="1">
    <source>
        <dbReference type="SAM" id="MobiDB-lite"/>
    </source>
</evidence>
<reference evidence="2" key="1">
    <citation type="submission" date="2014-09" db="EMBL/GenBank/DDBJ databases">
        <authorList>
            <person name="Magalhaes I.L.F."/>
            <person name="Oliveira U."/>
            <person name="Santos F.R."/>
            <person name="Vidigal T.H.D.A."/>
            <person name="Brescovit A.D."/>
            <person name="Santos A.J."/>
        </authorList>
    </citation>
    <scope>NUCLEOTIDE SEQUENCE</scope>
</reference>
<dbReference type="AlphaFoldDB" id="A0A0K8STF4"/>
<feature type="compositionally biased region" description="Low complexity" evidence="1">
    <location>
        <begin position="945"/>
        <end position="962"/>
    </location>
</feature>
<feature type="region of interest" description="Disordered" evidence="1">
    <location>
        <begin position="820"/>
        <end position="1112"/>
    </location>
</feature>
<protein>
    <submittedName>
        <fullName evidence="2">Uncharacterized protein</fullName>
    </submittedName>
</protein>
<feature type="region of interest" description="Disordered" evidence="1">
    <location>
        <begin position="497"/>
        <end position="516"/>
    </location>
</feature>
<feature type="compositionally biased region" description="Low complexity" evidence="1">
    <location>
        <begin position="923"/>
        <end position="932"/>
    </location>
</feature>
<feature type="region of interest" description="Disordered" evidence="1">
    <location>
        <begin position="38"/>
        <end position="104"/>
    </location>
</feature>
<feature type="compositionally biased region" description="Low complexity" evidence="1">
    <location>
        <begin position="504"/>
        <end position="516"/>
    </location>
</feature>
<feature type="compositionally biased region" description="Pro residues" evidence="1">
    <location>
        <begin position="1095"/>
        <end position="1112"/>
    </location>
</feature>
<feature type="compositionally biased region" description="Pro residues" evidence="1">
    <location>
        <begin position="891"/>
        <end position="903"/>
    </location>
</feature>
<feature type="compositionally biased region" description="Pro residues" evidence="1">
    <location>
        <begin position="913"/>
        <end position="922"/>
    </location>
</feature>
<name>A0A0K8STF4_LYGHE</name>
<feature type="compositionally biased region" description="Pro residues" evidence="1">
    <location>
        <begin position="933"/>
        <end position="944"/>
    </location>
</feature>
<feature type="non-terminal residue" evidence="2">
    <location>
        <position position="1112"/>
    </location>
</feature>
<feature type="compositionally biased region" description="Basic and acidic residues" evidence="1">
    <location>
        <begin position="72"/>
        <end position="81"/>
    </location>
</feature>
<dbReference type="EMBL" id="GBRD01009219">
    <property type="protein sequence ID" value="JAG56602.1"/>
    <property type="molecule type" value="Transcribed_RNA"/>
</dbReference>
<organism evidence="2">
    <name type="scientific">Lygus hesperus</name>
    <name type="common">Western plant bug</name>
    <dbReference type="NCBI Taxonomy" id="30085"/>
    <lineage>
        <taxon>Eukaryota</taxon>
        <taxon>Metazoa</taxon>
        <taxon>Ecdysozoa</taxon>
        <taxon>Arthropoda</taxon>
        <taxon>Hexapoda</taxon>
        <taxon>Insecta</taxon>
        <taxon>Pterygota</taxon>
        <taxon>Neoptera</taxon>
        <taxon>Paraneoptera</taxon>
        <taxon>Hemiptera</taxon>
        <taxon>Heteroptera</taxon>
        <taxon>Panheteroptera</taxon>
        <taxon>Cimicomorpha</taxon>
        <taxon>Miridae</taxon>
        <taxon>Mirini</taxon>
        <taxon>Lygus</taxon>
    </lineage>
</organism>
<feature type="region of interest" description="Disordered" evidence="1">
    <location>
        <begin position="347"/>
        <end position="394"/>
    </location>
</feature>
<accession>A0A0K8STF4</accession>
<feature type="region of interest" description="Disordered" evidence="1">
    <location>
        <begin position="624"/>
        <end position="669"/>
    </location>
</feature>
<feature type="compositionally biased region" description="Pro residues" evidence="1">
    <location>
        <begin position="1049"/>
        <end position="1060"/>
    </location>
</feature>